<dbReference type="EMBL" id="MCOG01000231">
    <property type="protein sequence ID" value="ORY23646.1"/>
    <property type="molecule type" value="Genomic_DNA"/>
</dbReference>
<feature type="compositionally biased region" description="Acidic residues" evidence="1">
    <location>
        <begin position="123"/>
        <end position="142"/>
    </location>
</feature>
<keyword evidence="4" id="KW-1185">Reference proteome</keyword>
<name>A0A1Y2AMC2_9FUNG</name>
<feature type="signal peptide" evidence="2">
    <location>
        <begin position="1"/>
        <end position="22"/>
    </location>
</feature>
<reference evidence="3 4" key="1">
    <citation type="submission" date="2016-08" db="EMBL/GenBank/DDBJ databases">
        <title>A Parts List for Fungal Cellulosomes Revealed by Comparative Genomics.</title>
        <authorList>
            <consortium name="DOE Joint Genome Institute"/>
            <person name="Haitjema C.H."/>
            <person name="Gilmore S.P."/>
            <person name="Henske J.K."/>
            <person name="Solomon K.V."/>
            <person name="De Groot R."/>
            <person name="Kuo A."/>
            <person name="Mondo S.J."/>
            <person name="Salamov A.A."/>
            <person name="Labutti K."/>
            <person name="Zhao Z."/>
            <person name="Chiniquy J."/>
            <person name="Barry K."/>
            <person name="Brewer H.M."/>
            <person name="Purvine S.O."/>
            <person name="Wright A.T."/>
            <person name="Boxma B."/>
            <person name="Van Alen T."/>
            <person name="Hackstein J.H."/>
            <person name="Baker S.E."/>
            <person name="Grigoriev I.V."/>
            <person name="O'Malley M.A."/>
        </authorList>
    </citation>
    <scope>NUCLEOTIDE SEQUENCE [LARGE SCALE GENOMIC DNA]</scope>
    <source>
        <strain evidence="3 4">G1</strain>
    </source>
</reference>
<dbReference type="AlphaFoldDB" id="A0A1Y2AMC2"/>
<feature type="chain" id="PRO_5013322333" evidence="2">
    <location>
        <begin position="23"/>
        <end position="142"/>
    </location>
</feature>
<evidence type="ECO:0000256" key="2">
    <source>
        <dbReference type="SAM" id="SignalP"/>
    </source>
</evidence>
<evidence type="ECO:0000313" key="4">
    <source>
        <dbReference type="Proteomes" id="UP000193920"/>
    </source>
</evidence>
<dbReference type="Proteomes" id="UP000193920">
    <property type="component" value="Unassembled WGS sequence"/>
</dbReference>
<organism evidence="3 4">
    <name type="scientific">Neocallimastix californiae</name>
    <dbReference type="NCBI Taxonomy" id="1754190"/>
    <lineage>
        <taxon>Eukaryota</taxon>
        <taxon>Fungi</taxon>
        <taxon>Fungi incertae sedis</taxon>
        <taxon>Chytridiomycota</taxon>
        <taxon>Chytridiomycota incertae sedis</taxon>
        <taxon>Neocallimastigomycetes</taxon>
        <taxon>Neocallimastigales</taxon>
        <taxon>Neocallimastigaceae</taxon>
        <taxon>Neocallimastix</taxon>
    </lineage>
</organism>
<evidence type="ECO:0000256" key="1">
    <source>
        <dbReference type="SAM" id="MobiDB-lite"/>
    </source>
</evidence>
<evidence type="ECO:0000313" key="3">
    <source>
        <dbReference type="EMBL" id="ORY23646.1"/>
    </source>
</evidence>
<accession>A0A1Y2AMC2</accession>
<protein>
    <submittedName>
        <fullName evidence="3">Uncharacterized protein</fullName>
    </submittedName>
</protein>
<gene>
    <name evidence="3" type="ORF">LY90DRAFT_706793</name>
</gene>
<feature type="region of interest" description="Disordered" evidence="1">
    <location>
        <begin position="118"/>
        <end position="142"/>
    </location>
</feature>
<comment type="caution">
    <text evidence="3">The sequence shown here is derived from an EMBL/GenBank/DDBJ whole genome shotgun (WGS) entry which is preliminary data.</text>
</comment>
<sequence>MSKKILKISLFVLALFISEIMSKPTNVGSSIKINDVDNDVKSTVVKYRSVNPISIPTTVVLNDEEVTDQGSSSLTIDCSLPENRLFVTCALAIDCSLPENWGMSHCKHIAEEENVALDGAIASEEDNDDDIEEMEEEDDDDL</sequence>
<proteinExistence type="predicted"/>
<keyword evidence="2" id="KW-0732">Signal</keyword>